<evidence type="ECO:0000256" key="1">
    <source>
        <dbReference type="SAM" id="Phobius"/>
    </source>
</evidence>
<comment type="caution">
    <text evidence="2">The sequence shown here is derived from an EMBL/GenBank/DDBJ whole genome shotgun (WGS) entry which is preliminary data.</text>
</comment>
<reference evidence="2" key="1">
    <citation type="submission" date="2020-02" db="EMBL/GenBank/DDBJ databases">
        <authorList>
            <person name="Gao J."/>
            <person name="Sun J."/>
        </authorList>
    </citation>
    <scope>NUCLEOTIDE SEQUENCE</scope>
    <source>
        <strain evidence="2">602-2</strain>
    </source>
</reference>
<name>A0A6G4QU22_9CAUL</name>
<proteinExistence type="predicted"/>
<sequence>MASNSLSSMAPAMSAKELRAQQKHLKKVLQMVMDYIKTFSCSAILSTFIVPILKNEGVHFTSWIVLAICTGVLIWILVDADYAK</sequence>
<dbReference type="RefSeq" id="WP_165256683.1">
    <property type="nucleotide sequence ID" value="NZ_JAAKGT010000002.1"/>
</dbReference>
<organism evidence="2">
    <name type="scientific">Caulobacter sp. 602-2</name>
    <dbReference type="NCBI Taxonomy" id="2710887"/>
    <lineage>
        <taxon>Bacteria</taxon>
        <taxon>Pseudomonadati</taxon>
        <taxon>Pseudomonadota</taxon>
        <taxon>Alphaproteobacteria</taxon>
        <taxon>Caulobacterales</taxon>
        <taxon>Caulobacteraceae</taxon>
        <taxon>Caulobacter</taxon>
    </lineage>
</organism>
<keyword evidence="1" id="KW-1133">Transmembrane helix</keyword>
<gene>
    <name evidence="2" type="ORF">G5B46_04895</name>
</gene>
<dbReference type="AlphaFoldDB" id="A0A6G4QU22"/>
<accession>A0A6G4QU22</accession>
<keyword evidence="1" id="KW-0812">Transmembrane</keyword>
<dbReference type="EMBL" id="JAAKGT010000002">
    <property type="protein sequence ID" value="NGM48937.1"/>
    <property type="molecule type" value="Genomic_DNA"/>
</dbReference>
<protein>
    <submittedName>
        <fullName evidence="2">Uncharacterized protein</fullName>
    </submittedName>
</protein>
<feature type="transmembrane region" description="Helical" evidence="1">
    <location>
        <begin position="35"/>
        <end position="54"/>
    </location>
</feature>
<feature type="transmembrane region" description="Helical" evidence="1">
    <location>
        <begin position="60"/>
        <end position="78"/>
    </location>
</feature>
<evidence type="ECO:0000313" key="2">
    <source>
        <dbReference type="EMBL" id="NGM48937.1"/>
    </source>
</evidence>
<keyword evidence="1" id="KW-0472">Membrane</keyword>